<dbReference type="FunCoup" id="U4PBW5">
    <property type="interactions" value="308"/>
</dbReference>
<accession>U4PBW5</accession>
<dbReference type="GeneID" id="24104443"/>
<dbReference type="Proteomes" id="UP000001940">
    <property type="component" value="Chromosome IV"/>
</dbReference>
<dbReference type="AGR" id="WB:WBGene00235282"/>
<dbReference type="OrthoDB" id="5805264at2759"/>
<keyword evidence="1" id="KW-0732">Signal</keyword>
<evidence type="ECO:0000313" key="4">
    <source>
        <dbReference type="WormBase" id="F17E9.18"/>
    </source>
</evidence>
<keyword evidence="3" id="KW-1185">Reference proteome</keyword>
<dbReference type="KEGG" id="cel:CELE_F17E9.18"/>
<feature type="chain" id="PRO_5004653317" evidence="1">
    <location>
        <begin position="20"/>
        <end position="68"/>
    </location>
</feature>
<dbReference type="RefSeq" id="NP_001294560.1">
    <property type="nucleotide sequence ID" value="NM_001307631.1"/>
</dbReference>
<dbReference type="WormBase" id="F17E9.18">
    <property type="protein sequence ID" value="CE48547"/>
    <property type="gene ID" value="WBGene00235282"/>
</dbReference>
<evidence type="ECO:0000256" key="1">
    <source>
        <dbReference type="SAM" id="SignalP"/>
    </source>
</evidence>
<sequence>MQLFTACIFLAFAIFSVSAQFIPTNQILPSLFNPARRAPQPSSFNFIPSANARHTIYRPPTPLGWGRK</sequence>
<dbReference type="Bgee" id="WBGene00235282">
    <property type="expression patterns" value="Expressed in adult organism and 1 other cell type or tissue"/>
</dbReference>
<dbReference type="AlphaFoldDB" id="U4PBW5"/>
<dbReference type="CTD" id="24104443"/>
<dbReference type="InParanoid" id="U4PBW5"/>
<dbReference type="HOGENOM" id="CLU_192434_0_0_1"/>
<dbReference type="eggNOG" id="ENOG502TIT1">
    <property type="taxonomic scope" value="Eukaryota"/>
</dbReference>
<evidence type="ECO:0000313" key="3">
    <source>
        <dbReference type="Proteomes" id="UP000001940"/>
    </source>
</evidence>
<dbReference type="EMBL" id="BX284604">
    <property type="protein sequence ID" value="CDH93360.1"/>
    <property type="molecule type" value="Genomic_DNA"/>
</dbReference>
<name>U4PBW5_CAEEL</name>
<feature type="signal peptide" evidence="1">
    <location>
        <begin position="1"/>
        <end position="19"/>
    </location>
</feature>
<dbReference type="OMA" id="AQHTINR"/>
<protein>
    <submittedName>
        <fullName evidence="2">Neuropeptide-Like Protein</fullName>
    </submittedName>
</protein>
<dbReference type="PaxDb" id="6239-F17E9.18"/>
<evidence type="ECO:0000313" key="2">
    <source>
        <dbReference type="EMBL" id="CDH93360.1"/>
    </source>
</evidence>
<gene>
    <name evidence="2" type="ORF">CELE_F17E9.18</name>
    <name evidence="2 4" type="ORF">F17E9.18</name>
</gene>
<organism evidence="2 3">
    <name type="scientific">Caenorhabditis elegans</name>
    <dbReference type="NCBI Taxonomy" id="6239"/>
    <lineage>
        <taxon>Eukaryota</taxon>
        <taxon>Metazoa</taxon>
        <taxon>Ecdysozoa</taxon>
        <taxon>Nematoda</taxon>
        <taxon>Chromadorea</taxon>
        <taxon>Rhabditida</taxon>
        <taxon>Rhabditina</taxon>
        <taxon>Rhabditomorpha</taxon>
        <taxon>Rhabditoidea</taxon>
        <taxon>Rhabditidae</taxon>
        <taxon>Peloderinae</taxon>
        <taxon>Caenorhabditis</taxon>
    </lineage>
</organism>
<proteinExistence type="predicted"/>
<reference evidence="2 3" key="1">
    <citation type="journal article" date="1998" name="Science">
        <title>Genome sequence of the nematode C. elegans: a platform for investigating biology.</title>
        <authorList>
            <consortium name="The C. elegans sequencing consortium"/>
            <person name="Sulson J.E."/>
            <person name="Waterston R."/>
        </authorList>
    </citation>
    <scope>NUCLEOTIDE SEQUENCE [LARGE SCALE GENOMIC DNA]</scope>
    <source>
        <strain evidence="2 3">Bristol N2</strain>
    </source>
</reference>